<keyword evidence="4" id="KW-1185">Reference proteome</keyword>
<dbReference type="Proteomes" id="UP000625711">
    <property type="component" value="Unassembled WGS sequence"/>
</dbReference>
<dbReference type="Gene3D" id="1.10.238.10">
    <property type="entry name" value="EF-hand"/>
    <property type="match status" value="1"/>
</dbReference>
<evidence type="ECO:0000313" key="3">
    <source>
        <dbReference type="EMBL" id="KAF7274187.1"/>
    </source>
</evidence>
<dbReference type="GO" id="GO:0005859">
    <property type="term" value="C:muscle myosin complex"/>
    <property type="evidence" value="ECO:0007669"/>
    <property type="project" value="TreeGrafter"/>
</dbReference>
<gene>
    <name evidence="3" type="ORF">GWI33_013137</name>
</gene>
<dbReference type="PANTHER" id="PTHR23048">
    <property type="entry name" value="MYOSIN LIGHT CHAIN 1, 3"/>
    <property type="match status" value="1"/>
</dbReference>
<evidence type="ECO:0008006" key="5">
    <source>
        <dbReference type="Google" id="ProtNLM"/>
    </source>
</evidence>
<proteinExistence type="predicted"/>
<keyword evidence="2" id="KW-0514">Muscle protein</keyword>
<organism evidence="3 4">
    <name type="scientific">Rhynchophorus ferrugineus</name>
    <name type="common">Red palm weevil</name>
    <name type="synonym">Curculio ferrugineus</name>
    <dbReference type="NCBI Taxonomy" id="354439"/>
    <lineage>
        <taxon>Eukaryota</taxon>
        <taxon>Metazoa</taxon>
        <taxon>Ecdysozoa</taxon>
        <taxon>Arthropoda</taxon>
        <taxon>Hexapoda</taxon>
        <taxon>Insecta</taxon>
        <taxon>Pterygota</taxon>
        <taxon>Neoptera</taxon>
        <taxon>Endopterygota</taxon>
        <taxon>Coleoptera</taxon>
        <taxon>Polyphaga</taxon>
        <taxon>Cucujiformia</taxon>
        <taxon>Curculionidae</taxon>
        <taxon>Dryophthorinae</taxon>
        <taxon>Rhynchophorus</taxon>
    </lineage>
</organism>
<protein>
    <recommendedName>
        <fullName evidence="5">Myosin light chain alkali</fullName>
    </recommendedName>
</protein>
<dbReference type="PANTHER" id="PTHR23048:SF33">
    <property type="entry name" value="MYOSIN LIGHT CHAIN ALKALI"/>
    <property type="match status" value="1"/>
</dbReference>
<evidence type="ECO:0000313" key="4">
    <source>
        <dbReference type="Proteomes" id="UP000625711"/>
    </source>
</evidence>
<keyword evidence="1" id="KW-0677">Repeat</keyword>
<reference evidence="3" key="1">
    <citation type="submission" date="2020-08" db="EMBL/GenBank/DDBJ databases">
        <title>Genome sequencing and assembly of the red palm weevil Rhynchophorus ferrugineus.</title>
        <authorList>
            <person name="Dias G.B."/>
            <person name="Bergman C.M."/>
            <person name="Manee M."/>
        </authorList>
    </citation>
    <scope>NUCLEOTIDE SEQUENCE</scope>
    <source>
        <strain evidence="3">AA-2017</strain>
        <tissue evidence="3">Whole larva</tissue>
    </source>
</reference>
<dbReference type="InterPro" id="IPR050230">
    <property type="entry name" value="CALM/Myosin/TropC-like"/>
</dbReference>
<dbReference type="InterPro" id="IPR011992">
    <property type="entry name" value="EF-hand-dom_pair"/>
</dbReference>
<name>A0A834I404_RHYFE</name>
<dbReference type="AlphaFoldDB" id="A0A834I404"/>
<sequence length="114" mass="12839">MGDKLKPSEMETLEFAMEVYGGDDKIIDAKDLGLICRALNCNPSLETLEKMGATKKPGEKKMKMDEILPIILELRKQKKDEGCYEDFVECLKLYDKAGDGHMMAAELPHMLLSL</sequence>
<accession>A0A834I404</accession>
<feature type="non-terminal residue" evidence="3">
    <location>
        <position position="114"/>
    </location>
</feature>
<evidence type="ECO:0000256" key="1">
    <source>
        <dbReference type="ARBA" id="ARBA00022737"/>
    </source>
</evidence>
<evidence type="ECO:0000256" key="2">
    <source>
        <dbReference type="ARBA" id="ARBA00023179"/>
    </source>
</evidence>
<comment type="caution">
    <text evidence="3">The sequence shown here is derived from an EMBL/GenBank/DDBJ whole genome shotgun (WGS) entry which is preliminary data.</text>
</comment>
<dbReference type="EMBL" id="JAACXV010013033">
    <property type="protein sequence ID" value="KAF7274187.1"/>
    <property type="molecule type" value="Genomic_DNA"/>
</dbReference>
<dbReference type="SUPFAM" id="SSF47473">
    <property type="entry name" value="EF-hand"/>
    <property type="match status" value="1"/>
</dbReference>
<dbReference type="OrthoDB" id="26525at2759"/>